<feature type="domain" description="DNA replication/recombination mediator RecO N-terminal" evidence="8">
    <location>
        <begin position="1"/>
        <end position="78"/>
    </location>
</feature>
<dbReference type="GO" id="GO:0043590">
    <property type="term" value="C:bacterial nucleoid"/>
    <property type="evidence" value="ECO:0007669"/>
    <property type="project" value="TreeGrafter"/>
</dbReference>
<reference evidence="9 11" key="1">
    <citation type="submission" date="2019-08" db="EMBL/GenBank/DDBJ databases">
        <title>In-depth cultivation of the pig gut microbiome towards novel bacterial diversity and tailored functional studies.</title>
        <authorList>
            <person name="Wylensek D."/>
            <person name="Hitch T.C.A."/>
            <person name="Clavel T."/>
        </authorList>
    </citation>
    <scope>NUCLEOTIDE SEQUENCE [LARGE SCALE GENOMIC DNA]</scope>
    <source>
        <strain evidence="9 11">BL-178-WT-3A</strain>
    </source>
</reference>
<evidence type="ECO:0000256" key="2">
    <source>
        <dbReference type="ARBA" id="ARBA00021310"/>
    </source>
</evidence>
<dbReference type="GO" id="GO:0006310">
    <property type="term" value="P:DNA recombination"/>
    <property type="evidence" value="ECO:0007669"/>
    <property type="project" value="UniProtKB-UniRule"/>
</dbReference>
<dbReference type="InterPro" id="IPR003717">
    <property type="entry name" value="RecO"/>
</dbReference>
<dbReference type="InterPro" id="IPR042242">
    <property type="entry name" value="RecO_C"/>
</dbReference>
<dbReference type="InterPro" id="IPR022572">
    <property type="entry name" value="DNA_rep/recomb_RecO_N"/>
</dbReference>
<evidence type="ECO:0000256" key="1">
    <source>
        <dbReference type="ARBA" id="ARBA00007452"/>
    </source>
</evidence>
<evidence type="ECO:0000256" key="7">
    <source>
        <dbReference type="HAMAP-Rule" id="MF_00201"/>
    </source>
</evidence>
<dbReference type="Gene3D" id="2.40.50.140">
    <property type="entry name" value="Nucleic acid-binding proteins"/>
    <property type="match status" value="1"/>
</dbReference>
<organism evidence="9 11">
    <name type="scientific">Streptococcus alactolyticus</name>
    <dbReference type="NCBI Taxonomy" id="29389"/>
    <lineage>
        <taxon>Bacteria</taxon>
        <taxon>Bacillati</taxon>
        <taxon>Bacillota</taxon>
        <taxon>Bacilli</taxon>
        <taxon>Lactobacillales</taxon>
        <taxon>Streptococcaceae</taxon>
        <taxon>Streptococcus</taxon>
    </lineage>
</organism>
<evidence type="ECO:0000256" key="4">
    <source>
        <dbReference type="ARBA" id="ARBA00023172"/>
    </source>
</evidence>
<evidence type="ECO:0000313" key="9">
    <source>
        <dbReference type="EMBL" id="MST53719.1"/>
    </source>
</evidence>
<evidence type="ECO:0000256" key="5">
    <source>
        <dbReference type="ARBA" id="ARBA00023204"/>
    </source>
</evidence>
<keyword evidence="5 7" id="KW-0234">DNA repair</keyword>
<sequence length="251" mass="29313">MQTKETYGLVLYNRNYREDDKLVKLFTETDGKYMFFVRHASKSKLAAVLQPLTIAKFILKLNDEGLSFIEDYKEVETFKAINADLFKLSYASYVTALADAALSDHVADAPLFAFLQKTLSLMEEGLDYAILTNIFEIQILERFGVRLNFHECIFCHRVGLPFDFSHRYSGLLCPEHYHKDNHRSHLDPNMLYLVDRFQAIHFDDLRTISIKPEMKQKLRLFIDDLYQTYVGLHLKSKQFIDDLGTWGDIMT</sequence>
<proteinExistence type="inferred from homology"/>
<evidence type="ECO:0000313" key="10">
    <source>
        <dbReference type="EMBL" id="WBB06443.1"/>
    </source>
</evidence>
<dbReference type="Gene3D" id="1.20.1440.120">
    <property type="entry name" value="Recombination protein O, C-terminal domain"/>
    <property type="match status" value="1"/>
</dbReference>
<dbReference type="PANTHER" id="PTHR33991:SF1">
    <property type="entry name" value="DNA REPAIR PROTEIN RECO"/>
    <property type="match status" value="1"/>
</dbReference>
<name>A0A6N7X527_STRAY</name>
<accession>A0A6N7X527</accession>
<dbReference type="GeneID" id="99637439"/>
<dbReference type="Proteomes" id="UP001212085">
    <property type="component" value="Chromosome"/>
</dbReference>
<dbReference type="OrthoDB" id="9797083at2"/>
<dbReference type="Pfam" id="PF02565">
    <property type="entry name" value="RecO_C"/>
    <property type="match status" value="1"/>
</dbReference>
<dbReference type="SUPFAM" id="SSF57863">
    <property type="entry name" value="ArfGap/RecO-like zinc finger"/>
    <property type="match status" value="1"/>
</dbReference>
<keyword evidence="4 7" id="KW-0233">DNA recombination</keyword>
<dbReference type="InterPro" id="IPR012340">
    <property type="entry name" value="NA-bd_OB-fold"/>
</dbReference>
<dbReference type="Pfam" id="PF11967">
    <property type="entry name" value="RecO_N"/>
    <property type="match status" value="1"/>
</dbReference>
<evidence type="ECO:0000313" key="12">
    <source>
        <dbReference type="Proteomes" id="UP001212085"/>
    </source>
</evidence>
<evidence type="ECO:0000259" key="8">
    <source>
        <dbReference type="Pfam" id="PF11967"/>
    </source>
</evidence>
<keyword evidence="12" id="KW-1185">Reference proteome</keyword>
<keyword evidence="3 7" id="KW-0227">DNA damage</keyword>
<comment type="function">
    <text evidence="7">Involved in DNA repair and RecF pathway recombination.</text>
</comment>
<dbReference type="GO" id="GO:0006302">
    <property type="term" value="P:double-strand break repair"/>
    <property type="evidence" value="ECO:0007669"/>
    <property type="project" value="TreeGrafter"/>
</dbReference>
<dbReference type="Proteomes" id="UP000471052">
    <property type="component" value="Unassembled WGS sequence"/>
</dbReference>
<comment type="similarity">
    <text evidence="1 7">Belongs to the RecO family.</text>
</comment>
<dbReference type="AlphaFoldDB" id="A0A6N7X527"/>
<dbReference type="InterPro" id="IPR037278">
    <property type="entry name" value="ARFGAP/RecO"/>
</dbReference>
<reference evidence="10 12" key="2">
    <citation type="submission" date="2022-12" db="EMBL/GenBank/DDBJ databases">
        <title>Streptococcus alactolyticus LGM, complete genome.</title>
        <authorList>
            <person name="Liu Z."/>
            <person name="Mu C."/>
            <person name="Zhu W."/>
        </authorList>
    </citation>
    <scope>NUCLEOTIDE SEQUENCE [LARGE SCALE GENOMIC DNA]</scope>
    <source>
        <strain evidence="10 12">LGM</strain>
    </source>
</reference>
<dbReference type="EMBL" id="CP114883">
    <property type="protein sequence ID" value="WBB06443.1"/>
    <property type="molecule type" value="Genomic_DNA"/>
</dbReference>
<gene>
    <name evidence="7 9" type="primary">recO</name>
    <name evidence="9" type="ORF">FYJ82_04820</name>
    <name evidence="10" type="ORF">O6R09_00275</name>
</gene>
<protein>
    <recommendedName>
        <fullName evidence="2 7">DNA repair protein RecO</fullName>
    </recommendedName>
    <alternativeName>
        <fullName evidence="6 7">Recombination protein O</fullName>
    </alternativeName>
</protein>
<dbReference type="PANTHER" id="PTHR33991">
    <property type="entry name" value="DNA REPAIR PROTEIN RECO"/>
    <property type="match status" value="1"/>
</dbReference>
<dbReference type="RefSeq" id="WP_154454865.1">
    <property type="nucleotide sequence ID" value="NZ_BRXN01000034.1"/>
</dbReference>
<dbReference type="EMBL" id="VUNP01000016">
    <property type="protein sequence ID" value="MST53719.1"/>
    <property type="molecule type" value="Genomic_DNA"/>
</dbReference>
<evidence type="ECO:0000256" key="6">
    <source>
        <dbReference type="ARBA" id="ARBA00033409"/>
    </source>
</evidence>
<evidence type="ECO:0000313" key="11">
    <source>
        <dbReference type="Proteomes" id="UP000471052"/>
    </source>
</evidence>
<dbReference type="NCBIfam" id="TIGR00613">
    <property type="entry name" value="reco"/>
    <property type="match status" value="1"/>
</dbReference>
<evidence type="ECO:0000256" key="3">
    <source>
        <dbReference type="ARBA" id="ARBA00022763"/>
    </source>
</evidence>
<dbReference type="SUPFAM" id="SSF50249">
    <property type="entry name" value="Nucleic acid-binding proteins"/>
    <property type="match status" value="1"/>
</dbReference>
<dbReference type="HAMAP" id="MF_00201">
    <property type="entry name" value="RecO"/>
    <property type="match status" value="1"/>
</dbReference>